<dbReference type="GO" id="GO:0004065">
    <property type="term" value="F:arylsulfatase activity"/>
    <property type="evidence" value="ECO:0007669"/>
    <property type="project" value="TreeGrafter"/>
</dbReference>
<dbReference type="SUPFAM" id="SSF53649">
    <property type="entry name" value="Alkaline phosphatase-like"/>
    <property type="match status" value="1"/>
</dbReference>
<comment type="cofactor">
    <cofactor evidence="1">
        <name>Ca(2+)</name>
        <dbReference type="ChEBI" id="CHEBI:29108"/>
    </cofactor>
</comment>
<dbReference type="Gene3D" id="3.30.1120.10">
    <property type="match status" value="1"/>
</dbReference>
<keyword evidence="3" id="KW-0479">Metal-binding</keyword>
<keyword evidence="5" id="KW-0378">Hydrolase</keyword>
<evidence type="ECO:0000256" key="4">
    <source>
        <dbReference type="ARBA" id="ARBA00022729"/>
    </source>
</evidence>
<dbReference type="PROSITE" id="PS00523">
    <property type="entry name" value="SULFATASE_1"/>
    <property type="match status" value="1"/>
</dbReference>
<keyword evidence="6" id="KW-0106">Calcium</keyword>
<name>A0A0H4P6F0_9BACT</name>
<evidence type="ECO:0000256" key="3">
    <source>
        <dbReference type="ARBA" id="ARBA00022723"/>
    </source>
</evidence>
<comment type="similarity">
    <text evidence="2">Belongs to the sulfatase family.</text>
</comment>
<dbReference type="Proteomes" id="UP000036520">
    <property type="component" value="Chromosome"/>
</dbReference>
<dbReference type="GO" id="GO:0046872">
    <property type="term" value="F:metal ion binding"/>
    <property type="evidence" value="ECO:0007669"/>
    <property type="project" value="UniProtKB-KW"/>
</dbReference>
<sequence>MIKQSVKIFLLGLLVGMSFSKVRGSDIPKKNKQPNIVFFFVGDMGWLDTSVPFYKEVTALNERYHTPNMERLAREGMKFTQAYASAVCTPSRVSLMTGVNAARHKVTNWTLIKDESPDNDDEVVKSPDWNLNGLSPIPNIPHTFFHPENLPLLLSQNEYRTIHVGKAHFGALGTPGENPLNLGFDLNIGGNAAGGPGSYLGIHNFSSTWKGSGNTLLDLPGLEAYHGEAIYLTEALTREGLKAVSKAVEDDKPFYLYLSHYANHPPREKDERFYQNYIDQGLNELEATYASMIEGMDNSLGDIMDHLEKLGVNDNTIVVFMSDNGPHPQVPQNLPLRGHKLGPYEGGIRVPLLVKWPTVTLPGTVSEDCIIIEDIFPTFLEMAGLNSLVNKSIDGQSFVPILKGEPSKSADRPLLWHFPNTYFSPPYSAVRKGNWKLIYYHVDQKFELFNLKDDIGESTELSNTNKIKTKEMAELMTKLLKETGAQMPTIIATGRFVPYPDQVYSLH</sequence>
<evidence type="ECO:0000313" key="8">
    <source>
        <dbReference type="EMBL" id="AKP49981.1"/>
    </source>
</evidence>
<gene>
    <name evidence="8" type="ORF">CA2015_0513</name>
</gene>
<dbReference type="Gene3D" id="3.40.720.10">
    <property type="entry name" value="Alkaline Phosphatase, subunit A"/>
    <property type="match status" value="1"/>
</dbReference>
<evidence type="ECO:0000313" key="9">
    <source>
        <dbReference type="Proteomes" id="UP000036520"/>
    </source>
</evidence>
<dbReference type="PANTHER" id="PTHR42693">
    <property type="entry name" value="ARYLSULFATASE FAMILY MEMBER"/>
    <property type="match status" value="1"/>
</dbReference>
<dbReference type="AlphaFoldDB" id="A0A0H4P6F0"/>
<evidence type="ECO:0000256" key="2">
    <source>
        <dbReference type="ARBA" id="ARBA00008779"/>
    </source>
</evidence>
<dbReference type="InterPro" id="IPR000917">
    <property type="entry name" value="Sulfatase_N"/>
</dbReference>
<dbReference type="EMBL" id="CP012040">
    <property type="protein sequence ID" value="AKP49981.1"/>
    <property type="molecule type" value="Genomic_DNA"/>
</dbReference>
<protein>
    <submittedName>
        <fullName evidence="8">Arylsulfatase</fullName>
    </submittedName>
</protein>
<proteinExistence type="inferred from homology"/>
<evidence type="ECO:0000256" key="6">
    <source>
        <dbReference type="ARBA" id="ARBA00022837"/>
    </source>
</evidence>
<keyword evidence="4" id="KW-0732">Signal</keyword>
<accession>A0A0H4P6F0</accession>
<dbReference type="InterPro" id="IPR024607">
    <property type="entry name" value="Sulfatase_CS"/>
</dbReference>
<dbReference type="Pfam" id="PF00884">
    <property type="entry name" value="Sulfatase"/>
    <property type="match status" value="1"/>
</dbReference>
<evidence type="ECO:0000259" key="7">
    <source>
        <dbReference type="Pfam" id="PF00884"/>
    </source>
</evidence>
<dbReference type="KEGG" id="camu:CA2015_0513"/>
<evidence type="ECO:0000256" key="1">
    <source>
        <dbReference type="ARBA" id="ARBA00001913"/>
    </source>
</evidence>
<dbReference type="PANTHER" id="PTHR42693:SF42">
    <property type="entry name" value="ARYLSULFATASE G"/>
    <property type="match status" value="1"/>
</dbReference>
<keyword evidence="9" id="KW-1185">Reference proteome</keyword>
<dbReference type="STRING" id="320787.CA2015_0513"/>
<organism evidence="8 9">
    <name type="scientific">Cyclobacterium amurskyense</name>
    <dbReference type="NCBI Taxonomy" id="320787"/>
    <lineage>
        <taxon>Bacteria</taxon>
        <taxon>Pseudomonadati</taxon>
        <taxon>Bacteroidota</taxon>
        <taxon>Cytophagia</taxon>
        <taxon>Cytophagales</taxon>
        <taxon>Cyclobacteriaceae</taxon>
        <taxon>Cyclobacterium</taxon>
    </lineage>
</organism>
<dbReference type="RefSeq" id="WP_053086633.1">
    <property type="nucleotide sequence ID" value="NZ_CP012040.1"/>
</dbReference>
<evidence type="ECO:0000256" key="5">
    <source>
        <dbReference type="ARBA" id="ARBA00022801"/>
    </source>
</evidence>
<dbReference type="InterPro" id="IPR017850">
    <property type="entry name" value="Alkaline_phosphatase_core_sf"/>
</dbReference>
<dbReference type="OrthoDB" id="9764377at2"/>
<reference evidence="8 9" key="1">
    <citation type="submission" date="2015-07" db="EMBL/GenBank/DDBJ databases">
        <authorList>
            <person name="Kim K.M."/>
        </authorList>
    </citation>
    <scope>NUCLEOTIDE SEQUENCE [LARGE SCALE GENOMIC DNA]</scope>
    <source>
        <strain evidence="8 9">KCTC 12363</strain>
    </source>
</reference>
<dbReference type="CDD" id="cd16144">
    <property type="entry name" value="ARS_like"/>
    <property type="match status" value="1"/>
</dbReference>
<dbReference type="PATRIC" id="fig|320787.5.peg.572"/>
<feature type="domain" description="Sulfatase N-terminal" evidence="7">
    <location>
        <begin position="34"/>
        <end position="384"/>
    </location>
</feature>
<dbReference type="InterPro" id="IPR050738">
    <property type="entry name" value="Sulfatase"/>
</dbReference>